<reference evidence="1 2" key="1">
    <citation type="submission" date="2015-01" db="EMBL/GenBank/DDBJ databases">
        <title>Evolution of Trichinella species and genotypes.</title>
        <authorList>
            <person name="Korhonen P.K."/>
            <person name="Edoardo P."/>
            <person name="Giuseppe L.R."/>
            <person name="Gasser R.B."/>
        </authorList>
    </citation>
    <scope>NUCLEOTIDE SEQUENCE [LARGE SCALE GENOMIC DNA]</scope>
    <source>
        <strain evidence="1">ISS1029</strain>
    </source>
</reference>
<protein>
    <submittedName>
        <fullName evidence="1">Uncharacterized protein</fullName>
    </submittedName>
</protein>
<accession>A0A0V1GF51</accession>
<dbReference type="EMBL" id="JYDP01002466">
    <property type="protein sequence ID" value="KRY96868.1"/>
    <property type="molecule type" value="Genomic_DNA"/>
</dbReference>
<keyword evidence="2" id="KW-1185">Reference proteome</keyword>
<proteinExistence type="predicted"/>
<evidence type="ECO:0000313" key="1">
    <source>
        <dbReference type="EMBL" id="KRY96868.1"/>
    </source>
</evidence>
<feature type="non-terminal residue" evidence="1">
    <location>
        <position position="1"/>
    </location>
</feature>
<dbReference type="Proteomes" id="UP000055024">
    <property type="component" value="Unassembled WGS sequence"/>
</dbReference>
<feature type="non-terminal residue" evidence="1">
    <location>
        <position position="32"/>
    </location>
</feature>
<sequence length="32" mass="3672">LHECVFVEILAKILNPHTILVGTTESEMKLHR</sequence>
<name>A0A0V1GF51_9BILA</name>
<dbReference type="AlphaFoldDB" id="A0A0V1GF51"/>
<evidence type="ECO:0000313" key="2">
    <source>
        <dbReference type="Proteomes" id="UP000055024"/>
    </source>
</evidence>
<comment type="caution">
    <text evidence="1">The sequence shown here is derived from an EMBL/GenBank/DDBJ whole genome shotgun (WGS) entry which is preliminary data.</text>
</comment>
<organism evidence="1 2">
    <name type="scientific">Trichinella zimbabwensis</name>
    <dbReference type="NCBI Taxonomy" id="268475"/>
    <lineage>
        <taxon>Eukaryota</taxon>
        <taxon>Metazoa</taxon>
        <taxon>Ecdysozoa</taxon>
        <taxon>Nematoda</taxon>
        <taxon>Enoplea</taxon>
        <taxon>Dorylaimia</taxon>
        <taxon>Trichinellida</taxon>
        <taxon>Trichinellidae</taxon>
        <taxon>Trichinella</taxon>
    </lineage>
</organism>
<gene>
    <name evidence="1" type="ORF">T11_10906</name>
</gene>